<dbReference type="InterPro" id="IPR052929">
    <property type="entry name" value="RNase_H-like_EbsB-rel"/>
</dbReference>
<dbReference type="GO" id="GO:0004523">
    <property type="term" value="F:RNA-DNA hybrid ribonuclease activity"/>
    <property type="evidence" value="ECO:0007669"/>
    <property type="project" value="InterPro"/>
</dbReference>
<accession>A0AAV2EEK2</accession>
<dbReference type="InterPro" id="IPR002156">
    <property type="entry name" value="RNaseH_domain"/>
</dbReference>
<feature type="domain" description="RNase H type-1" evidence="1">
    <location>
        <begin position="290"/>
        <end position="362"/>
    </location>
</feature>
<dbReference type="Gene3D" id="3.30.420.10">
    <property type="entry name" value="Ribonuclease H-like superfamily/Ribonuclease H"/>
    <property type="match status" value="1"/>
</dbReference>
<evidence type="ECO:0000259" key="2">
    <source>
        <dbReference type="Pfam" id="PF13966"/>
    </source>
</evidence>
<proteinExistence type="predicted"/>
<dbReference type="GO" id="GO:0003676">
    <property type="term" value="F:nucleic acid binding"/>
    <property type="evidence" value="ECO:0007669"/>
    <property type="project" value="InterPro"/>
</dbReference>
<reference evidence="3 4" key="1">
    <citation type="submission" date="2024-04" db="EMBL/GenBank/DDBJ databases">
        <authorList>
            <person name="Fracassetti M."/>
        </authorList>
    </citation>
    <scope>NUCLEOTIDE SEQUENCE [LARGE SCALE GENOMIC DNA]</scope>
</reference>
<dbReference type="AlphaFoldDB" id="A0AAV2EEK2"/>
<feature type="domain" description="Reverse transcriptase zinc-binding" evidence="2">
    <location>
        <begin position="102"/>
        <end position="192"/>
    </location>
</feature>
<gene>
    <name evidence="3" type="ORF">LTRI10_LOCUS25351</name>
</gene>
<evidence type="ECO:0008006" key="5">
    <source>
        <dbReference type="Google" id="ProtNLM"/>
    </source>
</evidence>
<dbReference type="InterPro" id="IPR036397">
    <property type="entry name" value="RNaseH_sf"/>
</dbReference>
<evidence type="ECO:0000313" key="4">
    <source>
        <dbReference type="Proteomes" id="UP001497516"/>
    </source>
</evidence>
<dbReference type="PANTHER" id="PTHR47074:SF21">
    <property type="entry name" value="RNASE H TYPE-1 DOMAIN-CONTAINING PROTEIN"/>
    <property type="match status" value="1"/>
</dbReference>
<organism evidence="3 4">
    <name type="scientific">Linum trigynum</name>
    <dbReference type="NCBI Taxonomy" id="586398"/>
    <lineage>
        <taxon>Eukaryota</taxon>
        <taxon>Viridiplantae</taxon>
        <taxon>Streptophyta</taxon>
        <taxon>Embryophyta</taxon>
        <taxon>Tracheophyta</taxon>
        <taxon>Spermatophyta</taxon>
        <taxon>Magnoliopsida</taxon>
        <taxon>eudicotyledons</taxon>
        <taxon>Gunneridae</taxon>
        <taxon>Pentapetalae</taxon>
        <taxon>rosids</taxon>
        <taxon>fabids</taxon>
        <taxon>Malpighiales</taxon>
        <taxon>Linaceae</taxon>
        <taxon>Linum</taxon>
    </lineage>
</organism>
<dbReference type="Proteomes" id="UP001497516">
    <property type="component" value="Chromosome 4"/>
</dbReference>
<evidence type="ECO:0000313" key="3">
    <source>
        <dbReference type="EMBL" id="CAL1384118.1"/>
    </source>
</evidence>
<dbReference type="PANTHER" id="PTHR47074">
    <property type="entry name" value="BNAC02G40300D PROTEIN"/>
    <property type="match status" value="1"/>
</dbReference>
<keyword evidence="4" id="KW-1185">Reference proteome</keyword>
<sequence>MAAKELVKRGMRWRVGDGTKIDIWLDKWVPSITTQKVTSPVAHWSGSTSVAELIDLDSRSWRTNLLQRFFNPMDRVNIQKIPILRQPTEDKLIWGVEKSGTYMVKSTYRLWEGRNDDVLREIYTPVNWKRLWNLKIPPEVWIFAWRWARNIIPTGARVYDRMQKGSENCPFCNLRETQGHIFRKCDWVRRVWRSSPMERGENLTSEEWYCELQEMESDEQLGEFLVALWYIWDQRNCYYWNKKKVEEWEILPRVSNWLKDYLEKQLSPRQSERNDAQGWQPPTIAPVKINVDAACIADRGTRWGVVIRDGGGRFLFAGVRRSRIQWNPEEAEAMAIGFVLDLARRFELMEMEMESDCQGIIQ</sequence>
<name>A0AAV2EEK2_9ROSI</name>
<dbReference type="InterPro" id="IPR026960">
    <property type="entry name" value="RVT-Znf"/>
</dbReference>
<dbReference type="Pfam" id="PF13966">
    <property type="entry name" value="zf-RVT"/>
    <property type="match status" value="1"/>
</dbReference>
<dbReference type="EMBL" id="OZ034817">
    <property type="protein sequence ID" value="CAL1384118.1"/>
    <property type="molecule type" value="Genomic_DNA"/>
</dbReference>
<protein>
    <recommendedName>
        <fullName evidence="5">Reverse transcriptase zinc-binding domain-containing protein</fullName>
    </recommendedName>
</protein>
<dbReference type="CDD" id="cd06222">
    <property type="entry name" value="RNase_H_like"/>
    <property type="match status" value="1"/>
</dbReference>
<dbReference type="InterPro" id="IPR044730">
    <property type="entry name" value="RNase_H-like_dom_plant"/>
</dbReference>
<evidence type="ECO:0000259" key="1">
    <source>
        <dbReference type="Pfam" id="PF13456"/>
    </source>
</evidence>
<dbReference type="Pfam" id="PF13456">
    <property type="entry name" value="RVT_3"/>
    <property type="match status" value="1"/>
</dbReference>